<evidence type="ECO:0000313" key="1">
    <source>
        <dbReference type="EMBL" id="MCP1673114.1"/>
    </source>
</evidence>
<proteinExistence type="predicted"/>
<comment type="caution">
    <text evidence="1">The sequence shown here is derived from an EMBL/GenBank/DDBJ whole genome shotgun (WGS) entry which is preliminary data.</text>
</comment>
<dbReference type="InterPro" id="IPR008309">
    <property type="entry name" value="YdbL"/>
</dbReference>
<dbReference type="Proteomes" id="UP001205843">
    <property type="component" value="Unassembled WGS sequence"/>
</dbReference>
<protein>
    <submittedName>
        <fullName evidence="1">Uncharacterized protein YdbL (DUF1318 family)</fullName>
    </submittedName>
</protein>
<dbReference type="EMBL" id="JALJXV010000001">
    <property type="protein sequence ID" value="MCP1673114.1"/>
    <property type="molecule type" value="Genomic_DNA"/>
</dbReference>
<dbReference type="RefSeq" id="WP_253472917.1">
    <property type="nucleotide sequence ID" value="NZ_JALJXV010000001.1"/>
</dbReference>
<accession>A0AAE3KA55</accession>
<gene>
    <name evidence="1" type="ORF">J2T57_000206</name>
</gene>
<dbReference type="PROSITE" id="PS51257">
    <property type="entry name" value="PROKAR_LIPOPROTEIN"/>
    <property type="match status" value="1"/>
</dbReference>
<name>A0AAE3KA55_9GAMM</name>
<organism evidence="1 2">
    <name type="scientific">Natronocella acetinitrilica</name>
    <dbReference type="NCBI Taxonomy" id="414046"/>
    <lineage>
        <taxon>Bacteria</taxon>
        <taxon>Pseudomonadati</taxon>
        <taxon>Pseudomonadota</taxon>
        <taxon>Gammaproteobacteria</taxon>
        <taxon>Chromatiales</taxon>
        <taxon>Ectothiorhodospiraceae</taxon>
        <taxon>Natronocella</taxon>
    </lineage>
</organism>
<sequence>MNREVLIRPAMLVIASLALLLAACVTINVYFPAVAAERAADRIIQDVWRQESPPVEPESRLDELRPPLAMQLLEAVVGSAQAASPDLDVSSPAIRSLTASMEERHRSLRQHYESGAVGLTNDGQLALRDQGVIPLQERNRVRQLIADDNADRLALYRQIAVANGHPEWESDIRRTFSERWIANAPSGWYYQDARGNWQRK</sequence>
<dbReference type="Pfam" id="PF07027">
    <property type="entry name" value="DUF1318"/>
    <property type="match status" value="1"/>
</dbReference>
<reference evidence="1" key="1">
    <citation type="submission" date="2022-03" db="EMBL/GenBank/DDBJ databases">
        <title>Genomic Encyclopedia of Type Strains, Phase III (KMG-III): the genomes of soil and plant-associated and newly described type strains.</title>
        <authorList>
            <person name="Whitman W."/>
        </authorList>
    </citation>
    <scope>NUCLEOTIDE SEQUENCE</scope>
    <source>
        <strain evidence="1">ANL 6-2</strain>
    </source>
</reference>
<evidence type="ECO:0000313" key="2">
    <source>
        <dbReference type="Proteomes" id="UP001205843"/>
    </source>
</evidence>
<dbReference type="AlphaFoldDB" id="A0AAE3KA55"/>
<keyword evidence="2" id="KW-1185">Reference proteome</keyword>